<accession>A0A6C0EBS5</accession>
<name>A0A6C0EBS5_9ZZZZ</name>
<proteinExistence type="predicted"/>
<organism evidence="2">
    <name type="scientific">viral metagenome</name>
    <dbReference type="NCBI Taxonomy" id="1070528"/>
    <lineage>
        <taxon>unclassified sequences</taxon>
        <taxon>metagenomes</taxon>
        <taxon>organismal metagenomes</taxon>
    </lineage>
</organism>
<evidence type="ECO:0000256" key="1">
    <source>
        <dbReference type="SAM" id="MobiDB-lite"/>
    </source>
</evidence>
<evidence type="ECO:0000313" key="2">
    <source>
        <dbReference type="EMBL" id="QHT25843.1"/>
    </source>
</evidence>
<sequence length="82" mass="9800">MDDTDYDIFGSDKTVKQTTKCNDDKVDIFDDILYIYETNNNQETKEDKKKETVRSKYIPTIPKPKKVNKRPPIKLEEDDYYE</sequence>
<reference evidence="2" key="1">
    <citation type="journal article" date="2020" name="Nature">
        <title>Giant virus diversity and host interactions through global metagenomics.</title>
        <authorList>
            <person name="Schulz F."/>
            <person name="Roux S."/>
            <person name="Paez-Espino D."/>
            <person name="Jungbluth S."/>
            <person name="Walsh D.A."/>
            <person name="Denef V.J."/>
            <person name="McMahon K.D."/>
            <person name="Konstantinidis K.T."/>
            <person name="Eloe-Fadrosh E.A."/>
            <person name="Kyrpides N.C."/>
            <person name="Woyke T."/>
        </authorList>
    </citation>
    <scope>NUCLEOTIDE SEQUENCE</scope>
    <source>
        <strain evidence="2">GVMAG-M-3300023179-27</strain>
    </source>
</reference>
<feature type="region of interest" description="Disordered" evidence="1">
    <location>
        <begin position="59"/>
        <end position="82"/>
    </location>
</feature>
<feature type="compositionally biased region" description="Basic residues" evidence="1">
    <location>
        <begin position="63"/>
        <end position="72"/>
    </location>
</feature>
<protein>
    <submittedName>
        <fullName evidence="2">Uncharacterized protein</fullName>
    </submittedName>
</protein>
<dbReference type="AlphaFoldDB" id="A0A6C0EBS5"/>
<dbReference type="EMBL" id="MN739775">
    <property type="protein sequence ID" value="QHT25843.1"/>
    <property type="molecule type" value="Genomic_DNA"/>
</dbReference>